<keyword evidence="8" id="KW-1185">Reference proteome</keyword>
<evidence type="ECO:0000256" key="1">
    <source>
        <dbReference type="ARBA" id="ARBA00004236"/>
    </source>
</evidence>
<dbReference type="RefSeq" id="WP_346755832.1">
    <property type="nucleotide sequence ID" value="NZ_JAUJEB010000001.1"/>
</dbReference>
<evidence type="ECO:0000259" key="6">
    <source>
        <dbReference type="Pfam" id="PF00535"/>
    </source>
</evidence>
<dbReference type="CDD" id="cd00761">
    <property type="entry name" value="Glyco_tranf_GTA_type"/>
    <property type="match status" value="1"/>
</dbReference>
<sequence length="421" mass="48464">MEKSNFYLQRYGFPKSLFFSDPHPDLGMIVVIPCFNEKDLIRSLSSLISCADTQCAVEILVIVNDSERASPEMLAQNQVTYEQSVLWAKKNDSPKRRILLHYESRLPHKQSGVGMARKIGMDEAVRRLDKANRDKGIIICFDADSQCDGNYLSAIEQHFSHHQKCNGASIYFEHPLEGDLSPAHYKGIIFYELFLRYYVNALRYAGFPFAYQTIGSSMAVRSDVYQKQGGMNKRKAGEDFYFLHKVIPLGNFHEINHTRVIPSARSSDRVPFGTGKAISDWLSRNEDHYLTYAPETFRDLKAFLDQASHLFRMKESAATRHLEKLPKSIATFLAENNFIENLNEINQYCGPTPEAFLKRFYAWFNGFKVLKFVHFSRDNFHGNVNIEKATQWLLSTHLEEQHVPVSAKAQLIKLRKIDREA</sequence>
<dbReference type="Gene3D" id="3.90.550.10">
    <property type="entry name" value="Spore Coat Polysaccharide Biosynthesis Protein SpsA, Chain A"/>
    <property type="match status" value="1"/>
</dbReference>
<evidence type="ECO:0000256" key="3">
    <source>
        <dbReference type="ARBA" id="ARBA00022676"/>
    </source>
</evidence>
<dbReference type="SUPFAM" id="SSF53448">
    <property type="entry name" value="Nucleotide-diphospho-sugar transferases"/>
    <property type="match status" value="1"/>
</dbReference>
<gene>
    <name evidence="7" type="ORF">QQ020_00470</name>
</gene>
<dbReference type="PANTHER" id="PTHR43646:SF2">
    <property type="entry name" value="GLYCOSYLTRANSFERASE 2-LIKE DOMAIN-CONTAINING PROTEIN"/>
    <property type="match status" value="1"/>
</dbReference>
<evidence type="ECO:0000313" key="7">
    <source>
        <dbReference type="EMBL" id="MDN5210488.1"/>
    </source>
</evidence>
<evidence type="ECO:0000256" key="2">
    <source>
        <dbReference type="ARBA" id="ARBA00022475"/>
    </source>
</evidence>
<feature type="domain" description="Glycosyltransferase 2-like" evidence="6">
    <location>
        <begin position="30"/>
        <end position="173"/>
    </location>
</feature>
<keyword evidence="4" id="KW-0808">Transferase</keyword>
<keyword evidence="2" id="KW-1003">Cell membrane</keyword>
<organism evidence="7 8">
    <name type="scientific">Agaribacillus aureus</name>
    <dbReference type="NCBI Taxonomy" id="3051825"/>
    <lineage>
        <taxon>Bacteria</taxon>
        <taxon>Pseudomonadati</taxon>
        <taxon>Bacteroidota</taxon>
        <taxon>Cytophagia</taxon>
        <taxon>Cytophagales</taxon>
        <taxon>Splendidivirgaceae</taxon>
        <taxon>Agaribacillus</taxon>
    </lineage>
</organism>
<name>A0ABT8KYI0_9BACT</name>
<dbReference type="Pfam" id="PF00535">
    <property type="entry name" value="Glycos_transf_2"/>
    <property type="match status" value="1"/>
</dbReference>
<keyword evidence="3" id="KW-0328">Glycosyltransferase</keyword>
<evidence type="ECO:0000256" key="5">
    <source>
        <dbReference type="ARBA" id="ARBA00023136"/>
    </source>
</evidence>
<accession>A0ABT8KYI0</accession>
<comment type="caution">
    <text evidence="7">The sequence shown here is derived from an EMBL/GenBank/DDBJ whole genome shotgun (WGS) entry which is preliminary data.</text>
</comment>
<dbReference type="PANTHER" id="PTHR43646">
    <property type="entry name" value="GLYCOSYLTRANSFERASE"/>
    <property type="match status" value="1"/>
</dbReference>
<dbReference type="InterPro" id="IPR001173">
    <property type="entry name" value="Glyco_trans_2-like"/>
</dbReference>
<evidence type="ECO:0000256" key="4">
    <source>
        <dbReference type="ARBA" id="ARBA00022679"/>
    </source>
</evidence>
<evidence type="ECO:0000313" key="8">
    <source>
        <dbReference type="Proteomes" id="UP001172083"/>
    </source>
</evidence>
<dbReference type="Proteomes" id="UP001172083">
    <property type="component" value="Unassembled WGS sequence"/>
</dbReference>
<reference evidence="7" key="1">
    <citation type="submission" date="2023-06" db="EMBL/GenBank/DDBJ databases">
        <title>Genomic of Agaribacillus aureum.</title>
        <authorList>
            <person name="Wang G."/>
        </authorList>
    </citation>
    <scope>NUCLEOTIDE SEQUENCE</scope>
    <source>
        <strain evidence="7">BMA12</strain>
    </source>
</reference>
<comment type="subcellular location">
    <subcellularLocation>
        <location evidence="1">Cell membrane</location>
    </subcellularLocation>
</comment>
<proteinExistence type="predicted"/>
<dbReference type="InterPro" id="IPR029044">
    <property type="entry name" value="Nucleotide-diphossugar_trans"/>
</dbReference>
<keyword evidence="5" id="KW-0472">Membrane</keyword>
<protein>
    <submittedName>
        <fullName evidence="7">Glycosyltransferase family 2 protein</fullName>
    </submittedName>
</protein>
<dbReference type="EMBL" id="JAUJEB010000001">
    <property type="protein sequence ID" value="MDN5210488.1"/>
    <property type="molecule type" value="Genomic_DNA"/>
</dbReference>